<name>A0A6S6UF53_9GAMM</name>
<protein>
    <submittedName>
        <fullName evidence="1">Uncharacterized protein</fullName>
    </submittedName>
</protein>
<gene>
    <name evidence="1" type="ORF">HELGO_WM25953</name>
</gene>
<evidence type="ECO:0000313" key="1">
    <source>
        <dbReference type="EMBL" id="CAA6830578.1"/>
    </source>
</evidence>
<proteinExistence type="predicted"/>
<dbReference type="AlphaFoldDB" id="A0A6S6UF53"/>
<dbReference type="EMBL" id="CACVAT010000602">
    <property type="protein sequence ID" value="CAA6830578.1"/>
    <property type="molecule type" value="Genomic_DNA"/>
</dbReference>
<organism evidence="1">
    <name type="scientific">uncultured Thiotrichaceae bacterium</name>
    <dbReference type="NCBI Taxonomy" id="298394"/>
    <lineage>
        <taxon>Bacteria</taxon>
        <taxon>Pseudomonadati</taxon>
        <taxon>Pseudomonadota</taxon>
        <taxon>Gammaproteobacteria</taxon>
        <taxon>Thiotrichales</taxon>
        <taxon>Thiotrichaceae</taxon>
        <taxon>environmental samples</taxon>
    </lineage>
</organism>
<sequence length="131" mass="14738">MTKQFYIAKDKIKFASCNKLISRGRPGSSSRRYATVDPPHSRLCINDTHYTSRDVVGISVNGGHQANRIGVDTELLNLATAAGATIIADNRANREREYNTGERDLAKHLTLRGYEQVTEDEYKATWKPIDR</sequence>
<accession>A0A6S6UF53</accession>
<reference evidence="1" key="1">
    <citation type="submission" date="2020-01" db="EMBL/GenBank/DDBJ databases">
        <authorList>
            <person name="Meier V. D."/>
            <person name="Meier V D."/>
        </authorList>
    </citation>
    <scope>NUCLEOTIDE SEQUENCE</scope>
    <source>
        <strain evidence="1">HLG_WM_MAG_09</strain>
    </source>
</reference>